<evidence type="ECO:0000313" key="2">
    <source>
        <dbReference type="EMBL" id="KOX94640.1"/>
    </source>
</evidence>
<reference evidence="2 4" key="1">
    <citation type="submission" date="2015-08" db="EMBL/GenBank/DDBJ databases">
        <title>Genomes of Isolates from Cabo Rojo, PR.</title>
        <authorList>
            <person name="Sanchez-Nieves R.L."/>
            <person name="Montalvo-Rodriguez R."/>
        </authorList>
    </citation>
    <scope>NUCLEOTIDE SEQUENCE [LARGE SCALE GENOMIC DNA]</scope>
    <source>
        <strain evidence="2 4">SL3</strain>
    </source>
</reference>
<dbReference type="Pfam" id="PF04283">
    <property type="entry name" value="CheF-arch"/>
    <property type="match status" value="1"/>
</dbReference>
<evidence type="ECO:0000313" key="4">
    <source>
        <dbReference type="Proteomes" id="UP000037729"/>
    </source>
</evidence>
<reference evidence="3" key="2">
    <citation type="submission" date="2019-12" db="EMBL/GenBank/DDBJ databases">
        <title>The whole-genome sequencing of Haloarcula japonica strain pws8.</title>
        <authorList>
            <person name="Verma D.K."/>
            <person name="Gopal K."/>
            <person name="Prasad E.S."/>
        </authorList>
    </citation>
    <scope>NUCLEOTIDE SEQUENCE</scope>
    <source>
        <strain evidence="3">Pws8</strain>
    </source>
</reference>
<evidence type="ECO:0000313" key="3">
    <source>
        <dbReference type="EMBL" id="NLV07594.1"/>
    </source>
</evidence>
<organism evidence="2 4">
    <name type="scientific">Haloarcula rubripromontorii</name>
    <dbReference type="NCBI Taxonomy" id="1705562"/>
    <lineage>
        <taxon>Archaea</taxon>
        <taxon>Methanobacteriati</taxon>
        <taxon>Methanobacteriota</taxon>
        <taxon>Stenosarchaea group</taxon>
        <taxon>Halobacteria</taxon>
        <taxon>Halobacteriales</taxon>
        <taxon>Haloarculaceae</taxon>
        <taxon>Haloarcula</taxon>
    </lineage>
</organism>
<proteinExistence type="predicted"/>
<dbReference type="PANTHER" id="PTHR42201:SF1">
    <property type="entry name" value="TAXIS PROTEIN"/>
    <property type="match status" value="1"/>
</dbReference>
<evidence type="ECO:0000256" key="1">
    <source>
        <dbReference type="PIRNR" id="PIRNR026802"/>
    </source>
</evidence>
<dbReference type="EMBL" id="LIUF01000001">
    <property type="protein sequence ID" value="KOX94640.1"/>
    <property type="molecule type" value="Genomic_DNA"/>
</dbReference>
<dbReference type="EMBL" id="WOWB01000001">
    <property type="protein sequence ID" value="NLV07594.1"/>
    <property type="molecule type" value="Genomic_DNA"/>
</dbReference>
<comment type="subunit">
    <text evidence="1">Interacts with chemotaxis (Che) proteins as well as flagella accessory (Fla) proteins.</text>
</comment>
<gene>
    <name evidence="2" type="ORF">AMS69_01940</name>
    <name evidence="3" type="ORF">GOC83_15785</name>
</gene>
<dbReference type="PANTHER" id="PTHR42201">
    <property type="entry name" value="TAXIS PROTEIN"/>
    <property type="match status" value="1"/>
</dbReference>
<dbReference type="Proteomes" id="UP000037729">
    <property type="component" value="Unassembled WGS sequence"/>
</dbReference>
<dbReference type="AlphaFoldDB" id="A0A0N0UA79"/>
<dbReference type="Proteomes" id="UP000610611">
    <property type="component" value="Unassembled WGS sequence"/>
</dbReference>
<accession>A0A0N0UA79</accession>
<dbReference type="OrthoDB" id="227825at2157"/>
<protein>
    <recommendedName>
        <fullName evidence="1">Taxis protein CheF</fullName>
    </recommendedName>
</protein>
<dbReference type="RefSeq" id="WP_053966413.1">
    <property type="nucleotide sequence ID" value="NZ_JAWJXX010000009.1"/>
</dbReference>
<dbReference type="InterPro" id="IPR007381">
    <property type="entry name" value="CheF1/F2"/>
</dbReference>
<comment type="function">
    <text evidence="1">Involved in taxis signal transduction.</text>
</comment>
<name>A0A0N0UA79_9EURY</name>
<keyword evidence="1" id="KW-0145">Chemotaxis</keyword>
<comment type="caution">
    <text evidence="2">The sequence shown here is derived from an EMBL/GenBank/DDBJ whole genome shotgun (WGS) entry which is preliminary data.</text>
</comment>
<dbReference type="PIRSF" id="PIRSF026802">
    <property type="entry name" value="UCP026802"/>
    <property type="match status" value="1"/>
</dbReference>
<keyword evidence="4" id="KW-1185">Reference proteome</keyword>
<sequence>MSDTEKKIADTKGQFLQAVSQGQRLTDAEWRNCRIVLTTERVALLGDDKRQISLTDIDRIADRFDVNQQSAGVSDYVALYVGEDVILVSASDHEAFETDFYRASLDGAIVLVQHPALKGGVVQSAEWTKGRIKVGDEALKLAMADGQAVVVDRADIGDLAVEEKQVSGEERTVIQVEHSEDDISVETHLAGEEFHATVLRTMLEESAEQNQADLDLSSTEKRVIMALHSGVSPFDIPNFVGIDVDKTEEIFDRLIELDVISVLRERTEVNLTTKGRRVAGERMGEQ</sequence>
<dbReference type="PATRIC" id="fig|1705562.3.peg.1331"/>
<dbReference type="GO" id="GO:0006935">
    <property type="term" value="P:chemotaxis"/>
    <property type="evidence" value="ECO:0007669"/>
    <property type="project" value="UniProtKB-UniRule"/>
</dbReference>
<dbReference type="STRING" id="1705562.AMS69_01940"/>